<keyword evidence="1" id="KW-0472">Membrane</keyword>
<gene>
    <name evidence="2" type="ORF">GJ744_001769</name>
</gene>
<comment type="caution">
    <text evidence="2">The sequence shown here is derived from an EMBL/GenBank/DDBJ whole genome shotgun (WGS) entry which is preliminary data.</text>
</comment>
<keyword evidence="1" id="KW-1133">Transmembrane helix</keyword>
<dbReference type="Pfam" id="PF00067">
    <property type="entry name" value="p450"/>
    <property type="match status" value="1"/>
</dbReference>
<dbReference type="GO" id="GO:0016705">
    <property type="term" value="F:oxidoreductase activity, acting on paired donors, with incorporation or reduction of molecular oxygen"/>
    <property type="evidence" value="ECO:0007669"/>
    <property type="project" value="InterPro"/>
</dbReference>
<evidence type="ECO:0008006" key="4">
    <source>
        <dbReference type="Google" id="ProtNLM"/>
    </source>
</evidence>
<evidence type="ECO:0000256" key="1">
    <source>
        <dbReference type="SAM" id="Phobius"/>
    </source>
</evidence>
<evidence type="ECO:0000313" key="3">
    <source>
        <dbReference type="Proteomes" id="UP000606974"/>
    </source>
</evidence>
<name>A0A8H7A917_9EURO</name>
<keyword evidence="3" id="KW-1185">Reference proteome</keyword>
<dbReference type="GO" id="GO:0004497">
    <property type="term" value="F:monooxygenase activity"/>
    <property type="evidence" value="ECO:0007669"/>
    <property type="project" value="InterPro"/>
</dbReference>
<accession>A0A8H7A917</accession>
<reference evidence="2" key="1">
    <citation type="submission" date="2020-02" db="EMBL/GenBank/DDBJ databases">
        <authorList>
            <person name="Palmer J.M."/>
        </authorList>
    </citation>
    <scope>NUCLEOTIDE SEQUENCE</scope>
    <source>
        <strain evidence="2">EPUS1.4</strain>
        <tissue evidence="2">Thallus</tissue>
    </source>
</reference>
<dbReference type="Proteomes" id="UP000606974">
    <property type="component" value="Unassembled WGS sequence"/>
</dbReference>
<dbReference type="SUPFAM" id="SSF48264">
    <property type="entry name" value="Cytochrome P450"/>
    <property type="match status" value="1"/>
</dbReference>
<protein>
    <recommendedName>
        <fullName evidence="4">Cytochrome P450</fullName>
    </recommendedName>
</protein>
<evidence type="ECO:0000313" key="2">
    <source>
        <dbReference type="EMBL" id="KAF7504768.1"/>
    </source>
</evidence>
<dbReference type="GO" id="GO:0005506">
    <property type="term" value="F:iron ion binding"/>
    <property type="evidence" value="ECO:0007669"/>
    <property type="project" value="InterPro"/>
</dbReference>
<feature type="transmembrane region" description="Helical" evidence="1">
    <location>
        <begin position="65"/>
        <end position="90"/>
    </location>
</feature>
<organism evidence="2 3">
    <name type="scientific">Endocarpon pusillum</name>
    <dbReference type="NCBI Taxonomy" id="364733"/>
    <lineage>
        <taxon>Eukaryota</taxon>
        <taxon>Fungi</taxon>
        <taxon>Dikarya</taxon>
        <taxon>Ascomycota</taxon>
        <taxon>Pezizomycotina</taxon>
        <taxon>Eurotiomycetes</taxon>
        <taxon>Chaetothyriomycetidae</taxon>
        <taxon>Verrucariales</taxon>
        <taxon>Verrucariaceae</taxon>
        <taxon>Endocarpon</taxon>
    </lineage>
</organism>
<sequence length="114" mass="12894">MPGLDRWINRNPLWLKLSHPTYPLADLAVSKLQARKAAHPSPQRDLLQKYIEASEQNPDSIPLDVVVGLTMSTIAAGALTTSNTLAIFFYHMARNLNKLTKLEKSLMMLWQRIP</sequence>
<keyword evidence="1" id="KW-0812">Transmembrane</keyword>
<dbReference type="InterPro" id="IPR001128">
    <property type="entry name" value="Cyt_P450"/>
</dbReference>
<proteinExistence type="predicted"/>
<dbReference type="GO" id="GO:0020037">
    <property type="term" value="F:heme binding"/>
    <property type="evidence" value="ECO:0007669"/>
    <property type="project" value="InterPro"/>
</dbReference>
<dbReference type="InterPro" id="IPR036396">
    <property type="entry name" value="Cyt_P450_sf"/>
</dbReference>
<dbReference type="Gene3D" id="1.10.630.10">
    <property type="entry name" value="Cytochrome P450"/>
    <property type="match status" value="1"/>
</dbReference>
<dbReference type="EMBL" id="JAACFV010000128">
    <property type="protein sequence ID" value="KAF7504768.1"/>
    <property type="molecule type" value="Genomic_DNA"/>
</dbReference>
<dbReference type="AlphaFoldDB" id="A0A8H7A917"/>